<keyword evidence="2" id="KW-1185">Reference proteome</keyword>
<reference evidence="2" key="1">
    <citation type="journal article" date="2019" name="Int. J. Syst. Evol. Microbiol.">
        <title>The Global Catalogue of Microorganisms (GCM) 10K type strain sequencing project: providing services to taxonomists for standard genome sequencing and annotation.</title>
        <authorList>
            <consortium name="The Broad Institute Genomics Platform"/>
            <consortium name="The Broad Institute Genome Sequencing Center for Infectious Disease"/>
            <person name="Wu L."/>
            <person name="Ma J."/>
        </authorList>
    </citation>
    <scope>NUCLEOTIDE SEQUENCE [LARGE SCALE GENOMIC DNA]</scope>
    <source>
        <strain evidence="2">JCM 16925</strain>
    </source>
</reference>
<name>A0ABP7URJ5_9ACTN</name>
<evidence type="ECO:0000313" key="2">
    <source>
        <dbReference type="Proteomes" id="UP001499984"/>
    </source>
</evidence>
<evidence type="ECO:0000313" key="1">
    <source>
        <dbReference type="EMBL" id="GAA4050768.1"/>
    </source>
</evidence>
<evidence type="ECO:0008006" key="3">
    <source>
        <dbReference type="Google" id="ProtNLM"/>
    </source>
</evidence>
<gene>
    <name evidence="1" type="ORF">GCM10022233_21710</name>
</gene>
<organism evidence="1 2">
    <name type="scientific">Streptomyces shaanxiensis</name>
    <dbReference type="NCBI Taxonomy" id="653357"/>
    <lineage>
        <taxon>Bacteria</taxon>
        <taxon>Bacillati</taxon>
        <taxon>Actinomycetota</taxon>
        <taxon>Actinomycetes</taxon>
        <taxon>Kitasatosporales</taxon>
        <taxon>Streptomycetaceae</taxon>
        <taxon>Streptomyces</taxon>
    </lineage>
</organism>
<comment type="caution">
    <text evidence="1">The sequence shown here is derived from an EMBL/GenBank/DDBJ whole genome shotgun (WGS) entry which is preliminary data.</text>
</comment>
<dbReference type="Proteomes" id="UP001499984">
    <property type="component" value="Unassembled WGS sequence"/>
</dbReference>
<proteinExistence type="predicted"/>
<sequence>MSTPAPPISEPDPSALTCPGDRVGQCAGCQRKTHRYGSGGCPLCQWCMKPVMEHWGPAVRYVSTRA</sequence>
<dbReference type="EMBL" id="BAAAZY010000007">
    <property type="protein sequence ID" value="GAA4050768.1"/>
    <property type="molecule type" value="Genomic_DNA"/>
</dbReference>
<protein>
    <recommendedName>
        <fullName evidence="3">PRL2-8</fullName>
    </recommendedName>
</protein>
<accession>A0ABP7URJ5</accession>